<keyword evidence="1" id="KW-0812">Transmembrane</keyword>
<dbReference type="AlphaFoldDB" id="E3J0A2"/>
<evidence type="ECO:0000313" key="2">
    <source>
        <dbReference type="EMBL" id="ADP80385.1"/>
    </source>
</evidence>
<sequence length="234" mass="24479">MSHVTVSDVLAVAVCLVLLAAALGGMWLLLRPPLTAVRTVEGVRAVEVRLADGRVEIGEDERADARVDLTVRRRVGRTVPRLVNAGGTLRLDGETSEARLRLRLPRATPARVELRAGEVSLWGSAGDLELLTETATIAGRELSGRHVTARSETGDVNLHFTGAPDRLAVACGPGAVTIVLPDGRYAVEVESPDPATVPDIDVPTDPAAPHAVLVRSDGGQVRIGIAVSGGALPI</sequence>
<dbReference type="EMBL" id="CP002299">
    <property type="protein sequence ID" value="ADP80385.1"/>
    <property type="molecule type" value="Genomic_DNA"/>
</dbReference>
<evidence type="ECO:0008006" key="4">
    <source>
        <dbReference type="Google" id="ProtNLM"/>
    </source>
</evidence>
<dbReference type="InParanoid" id="E3J0A2"/>
<dbReference type="HOGENOM" id="CLU_1183645_0_0_11"/>
<name>E3J0A2_PSEI1</name>
<accession>E3J0A2</accession>
<dbReference type="OrthoDB" id="3217524at2"/>
<reference evidence="2 3" key="1">
    <citation type="submission" date="2010-10" db="EMBL/GenBank/DDBJ databases">
        <title>Complete sequence of Frankia sp. EuI1c.</title>
        <authorList>
            <consortium name="US DOE Joint Genome Institute"/>
            <person name="Lucas S."/>
            <person name="Copeland A."/>
            <person name="Lapidus A."/>
            <person name="Cheng J.-F."/>
            <person name="Bruce D."/>
            <person name="Goodwin L."/>
            <person name="Pitluck S."/>
            <person name="Chertkov O."/>
            <person name="Detter J.C."/>
            <person name="Han C."/>
            <person name="Tapia R."/>
            <person name="Land M."/>
            <person name="Hauser L."/>
            <person name="Jeffries C."/>
            <person name="Kyrpides N."/>
            <person name="Ivanova N."/>
            <person name="Mikhailova N."/>
            <person name="Beauchemin N."/>
            <person name="Sen A."/>
            <person name="Sur S.A."/>
            <person name="Gtari M."/>
            <person name="Wall L."/>
            <person name="Tisa L."/>
            <person name="Woyke T."/>
        </authorList>
    </citation>
    <scope>NUCLEOTIDE SEQUENCE [LARGE SCALE GENOMIC DNA]</scope>
    <source>
        <strain evidence="3">DSM 45817 / CECT 9037 / EuI1c</strain>
    </source>
</reference>
<evidence type="ECO:0000256" key="1">
    <source>
        <dbReference type="SAM" id="Phobius"/>
    </source>
</evidence>
<evidence type="ECO:0000313" key="3">
    <source>
        <dbReference type="Proteomes" id="UP000002484"/>
    </source>
</evidence>
<protein>
    <recommendedName>
        <fullName evidence="4">Adhesin domain-containing protein</fullName>
    </recommendedName>
</protein>
<dbReference type="Proteomes" id="UP000002484">
    <property type="component" value="Chromosome"/>
</dbReference>
<dbReference type="STRING" id="298654.FraEuI1c_2346"/>
<gene>
    <name evidence="2" type="ordered locus">FraEuI1c_2346</name>
</gene>
<keyword evidence="3" id="KW-1185">Reference proteome</keyword>
<dbReference type="eggNOG" id="COG3595">
    <property type="taxonomic scope" value="Bacteria"/>
</dbReference>
<dbReference type="KEGG" id="fri:FraEuI1c_2346"/>
<dbReference type="RefSeq" id="WP_013423503.1">
    <property type="nucleotide sequence ID" value="NC_014666.1"/>
</dbReference>
<keyword evidence="1" id="KW-1133">Transmembrane helix</keyword>
<feature type="transmembrane region" description="Helical" evidence="1">
    <location>
        <begin position="6"/>
        <end position="30"/>
    </location>
</feature>
<keyword evidence="1" id="KW-0472">Membrane</keyword>
<proteinExistence type="predicted"/>
<organism evidence="2 3">
    <name type="scientific">Pseudofrankia inefficax (strain DSM 45817 / CECT 9037 / DDB 130130 / EuI1c)</name>
    <name type="common">Frankia inefficax</name>
    <dbReference type="NCBI Taxonomy" id="298654"/>
    <lineage>
        <taxon>Bacteria</taxon>
        <taxon>Bacillati</taxon>
        <taxon>Actinomycetota</taxon>
        <taxon>Actinomycetes</taxon>
        <taxon>Frankiales</taxon>
        <taxon>Frankiaceae</taxon>
        <taxon>Pseudofrankia</taxon>
    </lineage>
</organism>